<protein>
    <submittedName>
        <fullName evidence="2">Uncharacterized protein</fullName>
    </submittedName>
</protein>
<dbReference type="OrthoDB" id="1933717at2759"/>
<accession>A0A4S2KF83</accession>
<keyword evidence="3" id="KW-1185">Reference proteome</keyword>
<gene>
    <name evidence="2" type="ORF">CRM22_010992</name>
</gene>
<proteinExistence type="predicted"/>
<dbReference type="AlphaFoldDB" id="A0A4S2KF83"/>
<comment type="caution">
    <text evidence="2">The sequence shown here is derived from an EMBL/GenBank/DDBJ whole genome shotgun (WGS) entry which is preliminary data.</text>
</comment>
<dbReference type="STRING" id="147828.A0A4S2KF83"/>
<evidence type="ECO:0000256" key="1">
    <source>
        <dbReference type="SAM" id="MobiDB-lite"/>
    </source>
</evidence>
<feature type="compositionally biased region" description="Basic and acidic residues" evidence="1">
    <location>
        <begin position="107"/>
        <end position="118"/>
    </location>
</feature>
<reference evidence="2 3" key="1">
    <citation type="journal article" date="2019" name="BMC Genomics">
        <title>New insights from Opisthorchis felineus genome: update on genomics of the epidemiologically important liver flukes.</title>
        <authorList>
            <person name="Ershov N.I."/>
            <person name="Mordvinov V.A."/>
            <person name="Prokhortchouk E.B."/>
            <person name="Pakharukova M.Y."/>
            <person name="Gunbin K.V."/>
            <person name="Ustyantsev K."/>
            <person name="Genaev M.A."/>
            <person name="Blinov A.G."/>
            <person name="Mazur A."/>
            <person name="Boulygina E."/>
            <person name="Tsygankova S."/>
            <person name="Khrameeva E."/>
            <person name="Chekanov N."/>
            <person name="Fan G."/>
            <person name="Xiao A."/>
            <person name="Zhang H."/>
            <person name="Xu X."/>
            <person name="Yang H."/>
            <person name="Solovyev V."/>
            <person name="Lee S.M."/>
            <person name="Liu X."/>
            <person name="Afonnikov D.A."/>
            <person name="Skryabin K.G."/>
        </authorList>
    </citation>
    <scope>NUCLEOTIDE SEQUENCE [LARGE SCALE GENOMIC DNA]</scope>
    <source>
        <strain evidence="2">AK-0245</strain>
        <tissue evidence="2">Whole organism</tissue>
    </source>
</reference>
<dbReference type="Proteomes" id="UP000308267">
    <property type="component" value="Unassembled WGS sequence"/>
</dbReference>
<evidence type="ECO:0000313" key="2">
    <source>
        <dbReference type="EMBL" id="TGZ48062.1"/>
    </source>
</evidence>
<organism evidence="2 3">
    <name type="scientific">Opisthorchis felineus</name>
    <dbReference type="NCBI Taxonomy" id="147828"/>
    <lineage>
        <taxon>Eukaryota</taxon>
        <taxon>Metazoa</taxon>
        <taxon>Spiralia</taxon>
        <taxon>Lophotrochozoa</taxon>
        <taxon>Platyhelminthes</taxon>
        <taxon>Trematoda</taxon>
        <taxon>Digenea</taxon>
        <taxon>Opisthorchiida</taxon>
        <taxon>Opisthorchiata</taxon>
        <taxon>Opisthorchiidae</taxon>
        <taxon>Opisthorchis</taxon>
    </lineage>
</organism>
<dbReference type="EMBL" id="SJOL01011676">
    <property type="protein sequence ID" value="TGZ48062.1"/>
    <property type="molecule type" value="Genomic_DNA"/>
</dbReference>
<name>A0A4S2KF83_OPIFE</name>
<sequence length="118" mass="12500">MFAWLLVSPSLHPPLGLKTALSFFTLTAESTELCGLAVAAIACESPSVLMARSSNIVLMSDVVAQYALRVPGEPAPPNYRSLNVLLRLGGVNEELWTQPESSSGADHQTDGSDNRGTS</sequence>
<feature type="region of interest" description="Disordered" evidence="1">
    <location>
        <begin position="95"/>
        <end position="118"/>
    </location>
</feature>
<evidence type="ECO:0000313" key="3">
    <source>
        <dbReference type="Proteomes" id="UP000308267"/>
    </source>
</evidence>